<accession>A0ABQ0JES5</accession>
<protein>
    <submittedName>
        <fullName evidence="1">Uncharacterized protein</fullName>
    </submittedName>
</protein>
<sequence>MKPKALAKTLNDNDTYHLTLDRQSTQDFACELTIEERKHIQSVKAYWFDETTQSRVSVMAGSGEPQFTLPNTFTEQAIARQSALARLEQFSRHKASIRIDLPGTPNLVAESKVTIINHREGYNGTWVVESVSHELGAKQVFTTQLTATLEGAPQ</sequence>
<dbReference type="EMBL" id="BBMS01000021">
    <property type="protein sequence ID" value="GAL26780.1"/>
    <property type="molecule type" value="Genomic_DNA"/>
</dbReference>
<evidence type="ECO:0000313" key="1">
    <source>
        <dbReference type="EMBL" id="GAL26780.1"/>
    </source>
</evidence>
<dbReference type="Proteomes" id="UP000029223">
    <property type="component" value="Unassembled WGS sequence"/>
</dbReference>
<name>A0ABQ0JES5_9VIBR</name>
<proteinExistence type="predicted"/>
<evidence type="ECO:0000313" key="2">
    <source>
        <dbReference type="Proteomes" id="UP000029223"/>
    </source>
</evidence>
<keyword evidence="2" id="KW-1185">Reference proteome</keyword>
<reference evidence="2" key="1">
    <citation type="submission" date="2014-09" db="EMBL/GenBank/DDBJ databases">
        <title>Vibrio variabilis JCM 19239. (C206) whole genome shotgun sequence.</title>
        <authorList>
            <person name="Sawabe T."/>
            <person name="Meirelles P."/>
            <person name="Nakanishi M."/>
            <person name="Sayaka M."/>
            <person name="Hattori M."/>
            <person name="Ohkuma M."/>
        </authorList>
    </citation>
    <scope>NUCLEOTIDE SEQUENCE [LARGE SCALE GENOMIC DNA]</scope>
    <source>
        <strain evidence="2">JCM 19239</strain>
    </source>
</reference>
<reference evidence="2" key="2">
    <citation type="submission" date="2014-09" db="EMBL/GenBank/DDBJ databases">
        <authorList>
            <consortium name="NBRP consortium"/>
            <person name="Sawabe T."/>
            <person name="Meirelles P."/>
            <person name="Nakanishi M."/>
            <person name="Sayaka M."/>
            <person name="Hattori M."/>
            <person name="Ohkuma M."/>
        </authorList>
    </citation>
    <scope>NUCLEOTIDE SEQUENCE [LARGE SCALE GENOMIC DNA]</scope>
    <source>
        <strain evidence="2">JCM 19239</strain>
    </source>
</reference>
<organism evidence="1 2">
    <name type="scientific">Vibrio variabilis</name>
    <dbReference type="NCBI Taxonomy" id="990271"/>
    <lineage>
        <taxon>Bacteria</taxon>
        <taxon>Pseudomonadati</taxon>
        <taxon>Pseudomonadota</taxon>
        <taxon>Gammaproteobacteria</taxon>
        <taxon>Vibrionales</taxon>
        <taxon>Vibrionaceae</taxon>
        <taxon>Vibrio</taxon>
    </lineage>
</organism>
<gene>
    <name evidence="1" type="ORF">JCM19239_5281</name>
</gene>
<comment type="caution">
    <text evidence="1">The sequence shown here is derived from an EMBL/GenBank/DDBJ whole genome shotgun (WGS) entry which is preliminary data.</text>
</comment>